<evidence type="ECO:0000313" key="1">
    <source>
        <dbReference type="EMBL" id="GAS95464.1"/>
    </source>
</evidence>
<dbReference type="Proteomes" id="UP000069443">
    <property type="component" value="Unassembled WGS sequence"/>
</dbReference>
<protein>
    <submittedName>
        <fullName evidence="1">Uncharacterized protein</fullName>
    </submittedName>
</protein>
<dbReference type="STRING" id="228230.RMCC_2430"/>
<keyword evidence="2" id="KW-1185">Reference proteome</keyword>
<proteinExistence type="predicted"/>
<sequence>MAADFILAMKKHIEEDESITEAKLVMAREAAAYARSIAPVAPVDGGDYRDGIQVQHVGVSGVAVAFTDYKSVWIEYGTVDTPEFAVAARTVEHFRDQ</sequence>
<reference evidence="2" key="2">
    <citation type="submission" date="2016-02" db="EMBL/GenBank/DDBJ databases">
        <title>Draft genome sequence of five rapidly growing Mycobacterium species.</title>
        <authorList>
            <person name="Katahira K."/>
            <person name="Gotou Y."/>
            <person name="Iida K."/>
            <person name="Ogura Y."/>
            <person name="Hayashi T."/>
        </authorList>
    </citation>
    <scope>NUCLEOTIDE SEQUENCE [LARGE SCALE GENOMIC DNA]</scope>
    <source>
        <strain evidence="2">JCM15298</strain>
    </source>
</reference>
<dbReference type="OrthoDB" id="4471763at2"/>
<dbReference type="RefSeq" id="WP_062656661.1">
    <property type="nucleotide sequence ID" value="NZ_BCSY01000039.1"/>
</dbReference>
<dbReference type="EMBL" id="BCSY01000039">
    <property type="protein sequence ID" value="GAS95464.1"/>
    <property type="molecule type" value="Genomic_DNA"/>
</dbReference>
<organism evidence="1 2">
    <name type="scientific">Mycolicibacterium canariasense</name>
    <name type="common">Mycobacterium canariasense</name>
    <dbReference type="NCBI Taxonomy" id="228230"/>
    <lineage>
        <taxon>Bacteria</taxon>
        <taxon>Bacillati</taxon>
        <taxon>Actinomycetota</taxon>
        <taxon>Actinomycetes</taxon>
        <taxon>Mycobacteriales</taxon>
        <taxon>Mycobacteriaceae</taxon>
        <taxon>Mycolicibacterium</taxon>
    </lineage>
</organism>
<dbReference type="AlphaFoldDB" id="A0A117I9W5"/>
<comment type="caution">
    <text evidence="1">The sequence shown here is derived from an EMBL/GenBank/DDBJ whole genome shotgun (WGS) entry which is preliminary data.</text>
</comment>
<evidence type="ECO:0000313" key="2">
    <source>
        <dbReference type="Proteomes" id="UP000069443"/>
    </source>
</evidence>
<name>A0A117I9W5_MYCCR</name>
<gene>
    <name evidence="1" type="ORF">RMCC_2430</name>
</gene>
<accession>A0A117I9W5</accession>
<reference evidence="2" key="1">
    <citation type="journal article" date="2016" name="Genome Announc.">
        <title>Draft Genome Sequences of Five Rapidly Growing Mycobacterium Species, M. thermoresistibile, M. fortuitum subsp. acetamidolyticum, M. canariasense, M. brisbanense, and M. novocastrense.</title>
        <authorList>
            <person name="Katahira K."/>
            <person name="Ogura Y."/>
            <person name="Gotoh Y."/>
            <person name="Hayashi T."/>
        </authorList>
    </citation>
    <scope>NUCLEOTIDE SEQUENCE [LARGE SCALE GENOMIC DNA]</scope>
    <source>
        <strain evidence="2">JCM15298</strain>
    </source>
</reference>